<protein>
    <submittedName>
        <fullName evidence="2">Uncharacterized protein</fullName>
    </submittedName>
</protein>
<name>A0AA36A1X8_LACSI</name>
<organism evidence="2 3">
    <name type="scientific">Lactuca saligna</name>
    <name type="common">Willowleaf lettuce</name>
    <dbReference type="NCBI Taxonomy" id="75948"/>
    <lineage>
        <taxon>Eukaryota</taxon>
        <taxon>Viridiplantae</taxon>
        <taxon>Streptophyta</taxon>
        <taxon>Embryophyta</taxon>
        <taxon>Tracheophyta</taxon>
        <taxon>Spermatophyta</taxon>
        <taxon>Magnoliopsida</taxon>
        <taxon>eudicotyledons</taxon>
        <taxon>Gunneridae</taxon>
        <taxon>Pentapetalae</taxon>
        <taxon>asterids</taxon>
        <taxon>campanulids</taxon>
        <taxon>Asterales</taxon>
        <taxon>Asteraceae</taxon>
        <taxon>Cichorioideae</taxon>
        <taxon>Cichorieae</taxon>
        <taxon>Lactucinae</taxon>
        <taxon>Lactuca</taxon>
    </lineage>
</organism>
<evidence type="ECO:0000256" key="1">
    <source>
        <dbReference type="SAM" id="MobiDB-lite"/>
    </source>
</evidence>
<sequence length="244" mass="27244">MVDQLKFVESHNIAGYLLDLPAAHKEFKSMIASLNNCSISHTLRSNPVIYKGIITKFWKNSSISKQGADGAGAVESLVKGTPVIISEQVIQEVLEFGDAPIFPVEYSADQVKGFLEKMCYEGTYPPTFKKLLSPFWRLLAHYFVICISGRKGGSDEISQTATSAIVTLATDWDYNFSRVVFKEIKKKPSREEEGPVFDVSQDDDDDDDNDVNDDDDDDDDYVNFCLFVTSKDPVNETLITPAET</sequence>
<accession>A0AA36A1X8</accession>
<dbReference type="AlphaFoldDB" id="A0AA36A1X8"/>
<dbReference type="Proteomes" id="UP001177003">
    <property type="component" value="Chromosome 9"/>
</dbReference>
<evidence type="ECO:0000313" key="3">
    <source>
        <dbReference type="Proteomes" id="UP001177003"/>
    </source>
</evidence>
<evidence type="ECO:0000313" key="2">
    <source>
        <dbReference type="EMBL" id="CAI9302404.1"/>
    </source>
</evidence>
<keyword evidence="3" id="KW-1185">Reference proteome</keyword>
<gene>
    <name evidence="2" type="ORF">LSALG_LOCUS40894</name>
</gene>
<reference evidence="2" key="1">
    <citation type="submission" date="2023-04" db="EMBL/GenBank/DDBJ databases">
        <authorList>
            <person name="Vijverberg K."/>
            <person name="Xiong W."/>
            <person name="Schranz E."/>
        </authorList>
    </citation>
    <scope>NUCLEOTIDE SEQUENCE</scope>
</reference>
<dbReference type="EMBL" id="OX465085">
    <property type="protein sequence ID" value="CAI9302404.1"/>
    <property type="molecule type" value="Genomic_DNA"/>
</dbReference>
<proteinExistence type="predicted"/>
<feature type="compositionally biased region" description="Acidic residues" evidence="1">
    <location>
        <begin position="200"/>
        <end position="221"/>
    </location>
</feature>
<feature type="region of interest" description="Disordered" evidence="1">
    <location>
        <begin position="190"/>
        <end position="221"/>
    </location>
</feature>